<feature type="binding site" evidence="9">
    <location>
        <begin position="110"/>
        <end position="116"/>
    </location>
    <ligand>
        <name>ATP</name>
        <dbReference type="ChEBI" id="CHEBI:30616"/>
    </ligand>
</feature>
<sequence>MHIHILGICGTFMGSLAVLAKQLGYRVSGSDANVYPPMSTQLREQGIDLMEGFLPEHLYPEPDLVVIGNALSRGNPAVEHVLNEGLNYTSGPQWLAQYVLHDKWVLGVAGTHGKTSTSAMLTWILEYAGMRPGYLIGGVTNNLPSSADLGDSAFFVVEADEYDSAFFDKRSKFVHYAPRTAILNNLEFDHADIFENLEAIEKQFHHLVRTVPGNGLLIVPHGEATIEMVLRMGCWTTRQQFGVEIPEEVCRKLASNGGVFWSASIRNEQGSEFELTKYGQGSTGEVISRTVINWDMTGIHNVKNGMAAIAAAHNVGVDVTTAAEALNQYKGVKRRLELRGTVEGIKVYDDFAHHPTAIASTLQGMAAKLRAEDGDTRLIAVIEPRSNTMKLGIHQQQLVDSCADADMVVWQKPEKTGLDFNALIAESKVPGYVFSEVDEIVVFLEENCRSGDHIVVMSNGSFDGIHEKLLVALDHGPITSSRF</sequence>
<evidence type="ECO:0000259" key="10">
    <source>
        <dbReference type="Pfam" id="PF01225"/>
    </source>
</evidence>
<organism evidence="13 14">
    <name type="scientific">SAR86 cluster bacterium</name>
    <dbReference type="NCBI Taxonomy" id="2030880"/>
    <lineage>
        <taxon>Bacteria</taxon>
        <taxon>Pseudomonadati</taxon>
        <taxon>Pseudomonadota</taxon>
        <taxon>Gammaproteobacteria</taxon>
        <taxon>SAR86 cluster</taxon>
    </lineage>
</organism>
<keyword evidence="5 9" id="KW-0133">Cell shape</keyword>
<dbReference type="GO" id="GO:0005524">
    <property type="term" value="F:ATP binding"/>
    <property type="evidence" value="ECO:0007669"/>
    <property type="project" value="UniProtKB-UniRule"/>
</dbReference>
<evidence type="ECO:0000256" key="7">
    <source>
        <dbReference type="ARBA" id="ARBA00023306"/>
    </source>
</evidence>
<dbReference type="GO" id="GO:0071555">
    <property type="term" value="P:cell wall organization"/>
    <property type="evidence" value="ECO:0007669"/>
    <property type="project" value="UniProtKB-KW"/>
</dbReference>
<dbReference type="InterPro" id="IPR005757">
    <property type="entry name" value="Mpl"/>
</dbReference>
<dbReference type="GO" id="GO:0009252">
    <property type="term" value="P:peptidoglycan biosynthetic process"/>
    <property type="evidence" value="ECO:0007669"/>
    <property type="project" value="UniProtKB-UniRule"/>
</dbReference>
<dbReference type="GO" id="GO:0009254">
    <property type="term" value="P:peptidoglycan turnover"/>
    <property type="evidence" value="ECO:0007669"/>
    <property type="project" value="UniProtKB-UniRule"/>
</dbReference>
<accession>A0A2A5B003</accession>
<dbReference type="SUPFAM" id="SSF53244">
    <property type="entry name" value="MurD-like peptide ligases, peptide-binding domain"/>
    <property type="match status" value="1"/>
</dbReference>
<comment type="catalytic activity">
    <reaction evidence="9">
        <text>UDP-N-acetyl-alpha-D-muramate + L-alanyl-gamma-D-glutamyl-meso-2,6-diaminopimelate + ATP = UDP-N-acetyl-alpha-D-muramoyl-L-alanyl-gamma-D-glutamyl-meso-2,6-diaminopimelate + ADP + phosphate + H(+)</text>
        <dbReference type="Rhea" id="RHEA:29563"/>
        <dbReference type="ChEBI" id="CHEBI:15378"/>
        <dbReference type="ChEBI" id="CHEBI:30616"/>
        <dbReference type="ChEBI" id="CHEBI:43474"/>
        <dbReference type="ChEBI" id="CHEBI:61401"/>
        <dbReference type="ChEBI" id="CHEBI:70757"/>
        <dbReference type="ChEBI" id="CHEBI:83905"/>
        <dbReference type="ChEBI" id="CHEBI:456216"/>
        <dbReference type="EC" id="6.3.2.45"/>
    </reaction>
</comment>
<evidence type="ECO:0000256" key="5">
    <source>
        <dbReference type="ARBA" id="ARBA00022960"/>
    </source>
</evidence>
<evidence type="ECO:0000256" key="2">
    <source>
        <dbReference type="ARBA" id="ARBA00022618"/>
    </source>
</evidence>
<dbReference type="InterPro" id="IPR004101">
    <property type="entry name" value="Mur_ligase_C"/>
</dbReference>
<dbReference type="GO" id="GO:0008360">
    <property type="term" value="P:regulation of cell shape"/>
    <property type="evidence" value="ECO:0007669"/>
    <property type="project" value="UniProtKB-KW"/>
</dbReference>
<keyword evidence="4 9" id="KW-0067">ATP-binding</keyword>
<keyword evidence="7 9" id="KW-0131">Cell cycle</keyword>
<dbReference type="InterPro" id="IPR000713">
    <property type="entry name" value="Mur_ligase_N"/>
</dbReference>
<dbReference type="Proteomes" id="UP000218327">
    <property type="component" value="Unassembled WGS sequence"/>
</dbReference>
<gene>
    <name evidence="9 13" type="primary">mpl</name>
    <name evidence="13" type="ORF">COA96_08470</name>
</gene>
<dbReference type="InterPro" id="IPR036565">
    <property type="entry name" value="Mur-like_cat_sf"/>
</dbReference>
<keyword evidence="3 9" id="KW-0547">Nucleotide-binding</keyword>
<dbReference type="Gene3D" id="3.40.50.720">
    <property type="entry name" value="NAD(P)-binding Rossmann-like Domain"/>
    <property type="match status" value="1"/>
</dbReference>
<proteinExistence type="inferred from homology"/>
<dbReference type="NCBIfam" id="TIGR01081">
    <property type="entry name" value="mpl"/>
    <property type="match status" value="1"/>
</dbReference>
<reference evidence="14" key="1">
    <citation type="submission" date="2017-08" db="EMBL/GenBank/DDBJ databases">
        <title>A dynamic microbial community with high functional redundancy inhabits the cold, oxic subseafloor aquifer.</title>
        <authorList>
            <person name="Tully B.J."/>
            <person name="Wheat C.G."/>
            <person name="Glazer B.T."/>
            <person name="Huber J.A."/>
        </authorList>
    </citation>
    <scope>NUCLEOTIDE SEQUENCE [LARGE SCALE GENOMIC DNA]</scope>
</reference>
<evidence type="ECO:0000259" key="12">
    <source>
        <dbReference type="Pfam" id="PF08245"/>
    </source>
</evidence>
<dbReference type="Gene3D" id="3.40.1190.10">
    <property type="entry name" value="Mur-like, catalytic domain"/>
    <property type="match status" value="1"/>
</dbReference>
<dbReference type="EMBL" id="NVVJ01000022">
    <property type="protein sequence ID" value="PCJ24859.1"/>
    <property type="molecule type" value="Genomic_DNA"/>
</dbReference>
<dbReference type="Gene3D" id="3.90.190.20">
    <property type="entry name" value="Mur ligase, C-terminal domain"/>
    <property type="match status" value="1"/>
</dbReference>
<dbReference type="Pfam" id="PF01225">
    <property type="entry name" value="Mur_ligase"/>
    <property type="match status" value="1"/>
</dbReference>
<feature type="domain" description="Mur ligase central" evidence="12">
    <location>
        <begin position="108"/>
        <end position="312"/>
    </location>
</feature>
<feature type="domain" description="Mur ligase N-terminal catalytic" evidence="10">
    <location>
        <begin position="2"/>
        <end position="99"/>
    </location>
</feature>
<evidence type="ECO:0000256" key="6">
    <source>
        <dbReference type="ARBA" id="ARBA00022984"/>
    </source>
</evidence>
<keyword evidence="1 9" id="KW-0436">Ligase</keyword>
<dbReference type="EC" id="6.3.2.45" evidence="9"/>
<feature type="domain" description="Mur ligase C-terminal" evidence="11">
    <location>
        <begin position="334"/>
        <end position="460"/>
    </location>
</feature>
<dbReference type="PANTHER" id="PTHR43445:SF5">
    <property type="entry name" value="UDP-N-ACETYLMURAMATE--L-ALANYL-GAMMA-D-GLUTAMYL-MESO-2,6-DIAMINOHEPTANDIOATE LIGASE"/>
    <property type="match status" value="1"/>
</dbReference>
<dbReference type="AlphaFoldDB" id="A0A2A5B003"/>
<evidence type="ECO:0000256" key="8">
    <source>
        <dbReference type="ARBA" id="ARBA00023316"/>
    </source>
</evidence>
<comment type="caution">
    <text evidence="13">The sequence shown here is derived from an EMBL/GenBank/DDBJ whole genome shotgun (WGS) entry which is preliminary data.</text>
</comment>
<evidence type="ECO:0000256" key="4">
    <source>
        <dbReference type="ARBA" id="ARBA00022840"/>
    </source>
</evidence>
<dbReference type="PANTHER" id="PTHR43445">
    <property type="entry name" value="UDP-N-ACETYLMURAMATE--L-ALANINE LIGASE-RELATED"/>
    <property type="match status" value="1"/>
</dbReference>
<name>A0A2A5B003_9GAMM</name>
<evidence type="ECO:0000256" key="1">
    <source>
        <dbReference type="ARBA" id="ARBA00022598"/>
    </source>
</evidence>
<keyword evidence="6 9" id="KW-0573">Peptidoglycan synthesis</keyword>
<dbReference type="GO" id="GO:0051301">
    <property type="term" value="P:cell division"/>
    <property type="evidence" value="ECO:0007669"/>
    <property type="project" value="UniProtKB-KW"/>
</dbReference>
<keyword evidence="2 9" id="KW-0132">Cell division</keyword>
<evidence type="ECO:0000313" key="13">
    <source>
        <dbReference type="EMBL" id="PCJ24859.1"/>
    </source>
</evidence>
<protein>
    <recommendedName>
        <fullName evidence="9">UDP-N-acetylmuramate--L-alanyl-gamma-D-glutamyl-meso-2,6-diaminoheptandioate ligase</fullName>
        <ecNumber evidence="9">6.3.2.45</ecNumber>
    </recommendedName>
    <alternativeName>
        <fullName evidence="9">Murein peptide ligase</fullName>
    </alternativeName>
    <alternativeName>
        <fullName evidence="9">UDP-N-acetylmuramate:L-alanyl-gamma-D-glutamyl-meso-diaminopimelate ligase</fullName>
    </alternativeName>
</protein>
<evidence type="ECO:0000256" key="9">
    <source>
        <dbReference type="HAMAP-Rule" id="MF_02020"/>
    </source>
</evidence>
<evidence type="ECO:0000259" key="11">
    <source>
        <dbReference type="Pfam" id="PF02875"/>
    </source>
</evidence>
<keyword evidence="9" id="KW-0460">Magnesium</keyword>
<dbReference type="GO" id="GO:0106418">
    <property type="term" value="F:UDP-N-acetylmuramate-L-alanyl-gamma-D-glutamyl-meso-2,6-diaminoheptanedioate ligase activity"/>
    <property type="evidence" value="ECO:0007669"/>
    <property type="project" value="UniProtKB-EC"/>
</dbReference>
<comment type="function">
    <text evidence="9">Reutilizes the intact tripeptide L-alanyl-gamma-D-glutamyl-meso-diaminopimelate by linking it to UDP-N-acetylmuramate.</text>
</comment>
<keyword evidence="8 9" id="KW-0961">Cell wall biogenesis/degradation</keyword>
<dbReference type="UniPathway" id="UPA00544"/>
<dbReference type="SUPFAM" id="SSF51984">
    <property type="entry name" value="MurCD N-terminal domain"/>
    <property type="match status" value="1"/>
</dbReference>
<comment type="pathway">
    <text evidence="9">Cell wall biogenesis; peptidoglycan recycling.</text>
</comment>
<dbReference type="InterPro" id="IPR036615">
    <property type="entry name" value="Mur_ligase_C_dom_sf"/>
</dbReference>
<dbReference type="Pfam" id="PF02875">
    <property type="entry name" value="Mur_ligase_C"/>
    <property type="match status" value="1"/>
</dbReference>
<comment type="cofactor">
    <cofactor evidence="9">
        <name>Mg(2+)</name>
        <dbReference type="ChEBI" id="CHEBI:18420"/>
    </cofactor>
</comment>
<dbReference type="InterPro" id="IPR050061">
    <property type="entry name" value="MurCDEF_pg_biosynth"/>
</dbReference>
<dbReference type="InterPro" id="IPR013221">
    <property type="entry name" value="Mur_ligase_cen"/>
</dbReference>
<dbReference type="HAMAP" id="MF_02020">
    <property type="entry name" value="Mpl"/>
    <property type="match status" value="1"/>
</dbReference>
<evidence type="ECO:0000313" key="14">
    <source>
        <dbReference type="Proteomes" id="UP000218327"/>
    </source>
</evidence>
<evidence type="ECO:0000256" key="3">
    <source>
        <dbReference type="ARBA" id="ARBA00022741"/>
    </source>
</evidence>
<dbReference type="SUPFAM" id="SSF53623">
    <property type="entry name" value="MurD-like peptide ligases, catalytic domain"/>
    <property type="match status" value="1"/>
</dbReference>
<comment type="similarity">
    <text evidence="9">Belongs to the MurCDEF family. Mpl subfamily.</text>
</comment>
<dbReference type="Pfam" id="PF08245">
    <property type="entry name" value="Mur_ligase_M"/>
    <property type="match status" value="1"/>
</dbReference>